<dbReference type="InterPro" id="IPR052901">
    <property type="entry name" value="Bact_TGase-like"/>
</dbReference>
<evidence type="ECO:0000313" key="5">
    <source>
        <dbReference type="Proteomes" id="UP000325827"/>
    </source>
</evidence>
<dbReference type="PANTHER" id="PTHR42736:SF1">
    <property type="entry name" value="PROTEIN-GLUTAMINE GAMMA-GLUTAMYLTRANSFERASE"/>
    <property type="match status" value="1"/>
</dbReference>
<keyword evidence="5" id="KW-1185">Reference proteome</keyword>
<feature type="transmembrane region" description="Helical" evidence="2">
    <location>
        <begin position="123"/>
        <end position="142"/>
    </location>
</feature>
<feature type="transmembrane region" description="Helical" evidence="2">
    <location>
        <begin position="217"/>
        <end position="239"/>
    </location>
</feature>
<dbReference type="OrthoDB" id="3651060at2"/>
<dbReference type="SMART" id="SM00460">
    <property type="entry name" value="TGc"/>
    <property type="match status" value="1"/>
</dbReference>
<keyword evidence="2" id="KW-1133">Transmembrane helix</keyword>
<name>A0A5J5IYD4_9MICO</name>
<keyword evidence="2" id="KW-0812">Transmembrane</keyword>
<evidence type="ECO:0000313" key="4">
    <source>
        <dbReference type="EMBL" id="KAA9106622.1"/>
    </source>
</evidence>
<gene>
    <name evidence="4" type="ORF">F6B43_15010</name>
</gene>
<protein>
    <submittedName>
        <fullName evidence="4">Transglutaminase domain-containing protein</fullName>
    </submittedName>
</protein>
<dbReference type="InterPro" id="IPR021878">
    <property type="entry name" value="TgpA_N"/>
</dbReference>
<dbReference type="InterPro" id="IPR002931">
    <property type="entry name" value="Transglutaminase-like"/>
</dbReference>
<evidence type="ECO:0000259" key="3">
    <source>
        <dbReference type="SMART" id="SM00460"/>
    </source>
</evidence>
<feature type="transmembrane region" description="Helical" evidence="2">
    <location>
        <begin position="147"/>
        <end position="164"/>
    </location>
</feature>
<sequence length="782" mass="81870">MSIAPRRTALDLAATAALLLVGIVGFWPTFGGPGYLFAALGALALGVAIAWLGARFRWGILIVAALTVATYFVFGGALALPHTAIAGVIPSLDTLQQLGLGVVTSWKRLLTTVAPVAASDGHLIVPFLLTLVAAVVTASLALRLRSAGWALIPAAAYLGLQIALGTPQPAVPIIQGVVFAIAGVVWLAVRQAWSSSSGAVSLGGEDSASTGMAVRRVVAGGAILAVAATAGFAAAAIAAPAAPRYVLRDAVIPPFDIKQYASPMQGYRGYVRDDASTTLFTVSGLPVGARVRIATMDAYDGTVYNVSDEGAGSSSAFTPVRASMSAGATGTPATVRVDIGDYDGVWMPEVGAVTNVTFDGARADDLRRSAHYNESTETGVVTSTLQTGDGYTMSAVLPTVPSDTSLANSRFAPVRMPKQEGVPQEFADIAAKAVADANTPIEQARALEQMLSKGGFFSHGLEGEVLSRAGHGAARITTLLGSTQMVGDDEQYATAMALLAGELGMPARVVMGFYPAEDQAQNPVFDATGDNLHAWVEVAFEGAGWVPFDPTPPKDQIPTDQTTKPRADPKPQVLQPPPPEQQPADLPPTVPDERATDDPSPLDLGLLLMWIAIGGGILLLLALLAAPFIVIGAVKAARRRRRRAAERAADQISGGWDELRDRAVDYGTPVRLGATHAEDAAIIATAFGEPRVTTLARRADVDVFGPAEPTASDVDEFWRQVDEIVDGIGERATFRRRLAARLSLRSLLAGTRFSRTLSVLAPVRRSAAAESRSIVKTEEHDD</sequence>
<feature type="compositionally biased region" description="Pro residues" evidence="1">
    <location>
        <begin position="574"/>
        <end position="590"/>
    </location>
</feature>
<feature type="domain" description="Transglutaminase-like" evidence="3">
    <location>
        <begin position="481"/>
        <end position="552"/>
    </location>
</feature>
<dbReference type="Gene3D" id="3.10.620.30">
    <property type="match status" value="1"/>
</dbReference>
<keyword evidence="2" id="KW-0472">Membrane</keyword>
<feature type="transmembrane region" description="Helical" evidence="2">
    <location>
        <begin position="607"/>
        <end position="634"/>
    </location>
</feature>
<dbReference type="InterPro" id="IPR038765">
    <property type="entry name" value="Papain-like_cys_pep_sf"/>
</dbReference>
<dbReference type="SUPFAM" id="SSF54001">
    <property type="entry name" value="Cysteine proteinases"/>
    <property type="match status" value="1"/>
</dbReference>
<reference evidence="5" key="1">
    <citation type="submission" date="2019-09" db="EMBL/GenBank/DDBJ databases">
        <title>Mumia zhuanghuii sp. nov. isolated from the intestinal contents of plateau pika (Ochotona curzoniae) in the Qinghai-Tibet plateau of China.</title>
        <authorList>
            <person name="Tian Z."/>
        </authorList>
    </citation>
    <scope>NUCLEOTIDE SEQUENCE [LARGE SCALE GENOMIC DNA]</scope>
    <source>
        <strain evidence="5">JCM 30598</strain>
    </source>
</reference>
<proteinExistence type="predicted"/>
<dbReference type="AlphaFoldDB" id="A0A5J5IYD4"/>
<feature type="region of interest" description="Disordered" evidence="1">
    <location>
        <begin position="546"/>
        <end position="597"/>
    </location>
</feature>
<dbReference type="EMBL" id="VYSA01000003">
    <property type="protein sequence ID" value="KAA9106622.1"/>
    <property type="molecule type" value="Genomic_DNA"/>
</dbReference>
<evidence type="ECO:0000256" key="1">
    <source>
        <dbReference type="SAM" id="MobiDB-lite"/>
    </source>
</evidence>
<organism evidence="4 5">
    <name type="scientific">Microbacterium rhizomatis</name>
    <dbReference type="NCBI Taxonomy" id="1631477"/>
    <lineage>
        <taxon>Bacteria</taxon>
        <taxon>Bacillati</taxon>
        <taxon>Actinomycetota</taxon>
        <taxon>Actinomycetes</taxon>
        <taxon>Micrococcales</taxon>
        <taxon>Microbacteriaceae</taxon>
        <taxon>Microbacterium</taxon>
    </lineage>
</organism>
<dbReference type="PANTHER" id="PTHR42736">
    <property type="entry name" value="PROTEIN-GLUTAMINE GAMMA-GLUTAMYLTRANSFERASE"/>
    <property type="match status" value="1"/>
</dbReference>
<dbReference type="Proteomes" id="UP000325827">
    <property type="component" value="Unassembled WGS sequence"/>
</dbReference>
<comment type="caution">
    <text evidence="4">The sequence shown here is derived from an EMBL/GenBank/DDBJ whole genome shotgun (WGS) entry which is preliminary data.</text>
</comment>
<dbReference type="Pfam" id="PF01841">
    <property type="entry name" value="Transglut_core"/>
    <property type="match status" value="1"/>
</dbReference>
<feature type="transmembrane region" description="Helical" evidence="2">
    <location>
        <begin position="35"/>
        <end position="53"/>
    </location>
</feature>
<feature type="transmembrane region" description="Helical" evidence="2">
    <location>
        <begin position="60"/>
        <end position="80"/>
    </location>
</feature>
<dbReference type="Pfam" id="PF11992">
    <property type="entry name" value="TgpA_N"/>
    <property type="match status" value="1"/>
</dbReference>
<feature type="transmembrane region" description="Helical" evidence="2">
    <location>
        <begin position="12"/>
        <end position="29"/>
    </location>
</feature>
<accession>A0A5J5IYD4</accession>
<evidence type="ECO:0000256" key="2">
    <source>
        <dbReference type="SAM" id="Phobius"/>
    </source>
</evidence>
<feature type="transmembrane region" description="Helical" evidence="2">
    <location>
        <begin position="170"/>
        <end position="189"/>
    </location>
</feature>